<feature type="domain" description="Rhodanese" evidence="3">
    <location>
        <begin position="185"/>
        <end position="286"/>
    </location>
</feature>
<feature type="domain" description="Rhodanese" evidence="3">
    <location>
        <begin position="49"/>
        <end position="150"/>
    </location>
</feature>
<feature type="signal peptide" evidence="2">
    <location>
        <begin position="1"/>
        <end position="22"/>
    </location>
</feature>
<dbReference type="PROSITE" id="PS50206">
    <property type="entry name" value="RHODANESE_3"/>
    <property type="match status" value="2"/>
</dbReference>
<dbReference type="RefSeq" id="XP_047735485.1">
    <property type="nucleotide sequence ID" value="XM_047879529.1"/>
</dbReference>
<feature type="chain" id="PRO_5044664480" evidence="2">
    <location>
        <begin position="23"/>
        <end position="298"/>
    </location>
</feature>
<keyword evidence="4" id="KW-1185">Reference proteome</keyword>
<evidence type="ECO:0000313" key="4">
    <source>
        <dbReference type="Proteomes" id="UP000694843"/>
    </source>
</evidence>
<dbReference type="Proteomes" id="UP000694843">
    <property type="component" value="Unplaced"/>
</dbReference>
<evidence type="ECO:0000313" key="7">
    <source>
        <dbReference type="RefSeq" id="XP_047735485.1"/>
    </source>
</evidence>
<evidence type="ECO:0000256" key="2">
    <source>
        <dbReference type="SAM" id="SignalP"/>
    </source>
</evidence>
<dbReference type="Pfam" id="PF00581">
    <property type="entry name" value="Rhodanese"/>
    <property type="match status" value="2"/>
</dbReference>
<name>A0A8B7PQ43_HYAAZ</name>
<organism evidence="4 6">
    <name type="scientific">Hyalella azteca</name>
    <name type="common">Amphipod</name>
    <dbReference type="NCBI Taxonomy" id="294128"/>
    <lineage>
        <taxon>Eukaryota</taxon>
        <taxon>Metazoa</taxon>
        <taxon>Ecdysozoa</taxon>
        <taxon>Arthropoda</taxon>
        <taxon>Crustacea</taxon>
        <taxon>Multicrustacea</taxon>
        <taxon>Malacostraca</taxon>
        <taxon>Eumalacostraca</taxon>
        <taxon>Peracarida</taxon>
        <taxon>Amphipoda</taxon>
        <taxon>Senticaudata</taxon>
        <taxon>Talitrida</taxon>
        <taxon>Talitroidea</taxon>
        <taxon>Hyalellidae</taxon>
        <taxon>Hyalella</taxon>
    </lineage>
</organism>
<proteinExistence type="predicted"/>
<evidence type="ECO:0000313" key="5">
    <source>
        <dbReference type="RefSeq" id="XP_018027568.1"/>
    </source>
</evidence>
<sequence>MASLRCLLLLLVVCSPWQDVLAVNAAEATPTCPEEPKGIEAEALLPGIANKTLMVVDVRTPQELEDTGRIPGSFNVPLTEIASAFKLEPAAFKEQYGFDKPTAENLVLTCRSGRRATTAWRQLSPLGYCHARVYFGSFLDWQAKGLPIEHEPEGTTQKTNVTDPEPACPEEPAGIEAEALLPGIANKSLVVVDVRPAEDLANDGRIPGSFNVPLPELVAAFKLESAAFNVQYGFEKPAADKLVLSCRSGGPALEAWRSLSPLGYCHARVYFGSFLDWQAKGLPIERGLEGTTRKSSSG</sequence>
<dbReference type="KEGG" id="hazt:108682835"/>
<gene>
    <name evidence="5 6 7" type="primary">LOC108682835</name>
</gene>
<dbReference type="RefSeq" id="XP_018027568.1">
    <property type="nucleotide sequence ID" value="XM_018172079.2"/>
</dbReference>
<evidence type="ECO:0000259" key="3">
    <source>
        <dbReference type="PROSITE" id="PS50206"/>
    </source>
</evidence>
<accession>A0A8B7PQ43</accession>
<dbReference type="SUPFAM" id="SSF52821">
    <property type="entry name" value="Rhodanese/Cell cycle control phosphatase"/>
    <property type="match status" value="2"/>
</dbReference>
<evidence type="ECO:0000313" key="6">
    <source>
        <dbReference type="RefSeq" id="XP_018027576.1"/>
    </source>
</evidence>
<dbReference type="OrthoDB" id="566238at2759"/>
<evidence type="ECO:0000256" key="1">
    <source>
        <dbReference type="SAM" id="MobiDB-lite"/>
    </source>
</evidence>
<dbReference type="SMART" id="SM00450">
    <property type="entry name" value="RHOD"/>
    <property type="match status" value="2"/>
</dbReference>
<dbReference type="RefSeq" id="XP_018027576.1">
    <property type="nucleotide sequence ID" value="XM_018172087.2"/>
</dbReference>
<dbReference type="InterPro" id="IPR036873">
    <property type="entry name" value="Rhodanese-like_dom_sf"/>
</dbReference>
<protein>
    <submittedName>
        <fullName evidence="5 6">3-mercaptopyruvate sulfurtransferase</fullName>
    </submittedName>
</protein>
<feature type="region of interest" description="Disordered" evidence="1">
    <location>
        <begin position="150"/>
        <end position="171"/>
    </location>
</feature>
<dbReference type="InterPro" id="IPR001763">
    <property type="entry name" value="Rhodanese-like_dom"/>
</dbReference>
<dbReference type="AlphaFoldDB" id="A0A8B7PQ43"/>
<dbReference type="Gene3D" id="3.40.250.10">
    <property type="entry name" value="Rhodanese-like domain"/>
    <property type="match status" value="2"/>
</dbReference>
<dbReference type="OMA" id="ISHNAMS"/>
<reference evidence="5 6" key="1">
    <citation type="submission" date="2025-04" db="UniProtKB">
        <authorList>
            <consortium name="RefSeq"/>
        </authorList>
    </citation>
    <scope>IDENTIFICATION</scope>
    <source>
        <tissue evidence="5 6">Whole organism</tissue>
    </source>
</reference>
<dbReference type="PANTHER" id="PTHR44086">
    <property type="entry name" value="THIOSULFATE SULFURTRANSFERASE RDL2, MITOCHONDRIAL-RELATED"/>
    <property type="match status" value="1"/>
</dbReference>
<dbReference type="PANTHER" id="PTHR44086:SF10">
    <property type="entry name" value="THIOSULFATE SULFURTRANSFERASE_RHODANESE-LIKE DOMAIN-CONTAINING PROTEIN 3"/>
    <property type="match status" value="1"/>
</dbReference>
<dbReference type="GeneID" id="108682835"/>
<keyword evidence="2" id="KW-0732">Signal</keyword>